<feature type="compositionally biased region" description="Low complexity" evidence="1">
    <location>
        <begin position="352"/>
        <end position="363"/>
    </location>
</feature>
<evidence type="ECO:0000256" key="1">
    <source>
        <dbReference type="SAM" id="MobiDB-lite"/>
    </source>
</evidence>
<protein>
    <submittedName>
        <fullName evidence="2">Oidioi.mRNA.OKI2018_I69.XSR.g14908.t1.cds</fullName>
    </submittedName>
</protein>
<reference evidence="2 3" key="1">
    <citation type="submission" date="2021-04" db="EMBL/GenBank/DDBJ databases">
        <authorList>
            <person name="Bliznina A."/>
        </authorList>
    </citation>
    <scope>NUCLEOTIDE SEQUENCE [LARGE SCALE GENOMIC DNA]</scope>
</reference>
<dbReference type="EMBL" id="OU015569">
    <property type="protein sequence ID" value="CAG5097048.1"/>
    <property type="molecule type" value="Genomic_DNA"/>
</dbReference>
<keyword evidence="3" id="KW-1185">Reference proteome</keyword>
<dbReference type="Proteomes" id="UP001158576">
    <property type="component" value="Chromosome XSR"/>
</dbReference>
<evidence type="ECO:0000313" key="2">
    <source>
        <dbReference type="EMBL" id="CAG5097048.1"/>
    </source>
</evidence>
<proteinExistence type="predicted"/>
<gene>
    <name evidence="2" type="ORF">OKIOD_LOCUS6466</name>
</gene>
<dbReference type="Gene3D" id="3.50.4.10">
    <property type="entry name" value="Hepatocyte Growth Factor"/>
    <property type="match status" value="1"/>
</dbReference>
<feature type="region of interest" description="Disordered" evidence="1">
    <location>
        <begin position="352"/>
        <end position="378"/>
    </location>
</feature>
<evidence type="ECO:0000313" key="3">
    <source>
        <dbReference type="Proteomes" id="UP001158576"/>
    </source>
</evidence>
<name>A0ABN7SB53_OIKDI</name>
<organism evidence="2 3">
    <name type="scientific">Oikopleura dioica</name>
    <name type="common">Tunicate</name>
    <dbReference type="NCBI Taxonomy" id="34765"/>
    <lineage>
        <taxon>Eukaryota</taxon>
        <taxon>Metazoa</taxon>
        <taxon>Chordata</taxon>
        <taxon>Tunicata</taxon>
        <taxon>Appendicularia</taxon>
        <taxon>Copelata</taxon>
        <taxon>Oikopleuridae</taxon>
        <taxon>Oikopleura</taxon>
    </lineage>
</organism>
<accession>A0ABN7SB53</accession>
<sequence>MKFPKIFLLYQAVSPSKTRCLYDREHFSNSTRIEIWKEFRYPITCQRECQYRTDCTGWSWAGQYAEKAYSCYLSFMSVFSENDLETRDFFISGRRECTTGLESPTQNENIPGTCLYKSGIAGYEIGEKFDDYEDLNLGMLEPPLTKMVFWRYTCAKPCLGTKDIPGRNGHVTSFMTKYDSVRSGFHGFPLLGGTRTAMRTFFNFTNRDDGLLENETAAERIRKVEVDLSAPPWGAVSMIKLSTTNDRAEINEENFHYVGFIKWYHSGFLALNPPDAFPDIKWHVRAFHGYIDKAGFINGMGVYWAPDSGCEEVLQLNTPKTSTTLPSTTFVDERVFDTEPTTTAIFTTEEIKTTTPKSPPTSTVSAIEDPPPTASISSTVTASTQSLPKEFNGLVNQAASSLASDGCLVESQADYEFQRCQLDGVVINTREDGYGRNMANFKFPPRTKCRVIKCRAEFGGPWTRNMHCKCDTFGCRWISMKFQSDKAGLSPRTFWDRPKEIQNQSPEPVLTICHKGCPALNEDIFDVKRYKIMKSKFREKFGTEYKNLTSPSGESLYPVKTLVTSGRCKNGKRKGELIFKRAKCSCGAWKYASLRENWEECKSLCKNGVCQGKCERDVYACRWAIWKDAAGNDPFANDEIFDEWVDNDRCT</sequence>